<evidence type="ECO:0000256" key="6">
    <source>
        <dbReference type="ARBA" id="ARBA00023136"/>
    </source>
</evidence>
<feature type="transmembrane region" description="Helical" evidence="11">
    <location>
        <begin position="67"/>
        <end position="93"/>
    </location>
</feature>
<dbReference type="GO" id="GO:0004969">
    <property type="term" value="F:histamine receptor activity"/>
    <property type="evidence" value="ECO:0000318"/>
    <property type="project" value="GO_Central"/>
</dbReference>
<dbReference type="SMART" id="SM01381">
    <property type="entry name" value="7TM_GPCR_Srsx"/>
    <property type="match status" value="1"/>
</dbReference>
<dbReference type="Gene3D" id="1.20.1070.10">
    <property type="entry name" value="Rhodopsin 7-helix transmembrane proteins"/>
    <property type="match status" value="1"/>
</dbReference>
<dbReference type="Pfam" id="PF00001">
    <property type="entry name" value="7tm_1"/>
    <property type="match status" value="1"/>
</dbReference>
<feature type="transmembrane region" description="Helical" evidence="11">
    <location>
        <begin position="354"/>
        <end position="377"/>
    </location>
</feature>
<name>A0A7M7PAL9_STRPU</name>
<dbReference type="GO" id="GO:0016907">
    <property type="term" value="F:G protein-coupled acetylcholine receptor activity"/>
    <property type="evidence" value="ECO:0007669"/>
    <property type="project" value="InterPro"/>
</dbReference>
<keyword evidence="8 9" id="KW-0807">Transducer</keyword>
<reference evidence="13" key="2">
    <citation type="submission" date="2021-01" db="UniProtKB">
        <authorList>
            <consortium name="EnsemblMetazoa"/>
        </authorList>
    </citation>
    <scope>IDENTIFICATION</scope>
</reference>
<evidence type="ECO:0000256" key="7">
    <source>
        <dbReference type="ARBA" id="ARBA00023170"/>
    </source>
</evidence>
<evidence type="ECO:0000256" key="2">
    <source>
        <dbReference type="ARBA" id="ARBA00022475"/>
    </source>
</evidence>
<dbReference type="InterPro" id="IPR000995">
    <property type="entry name" value="Musac_Ach_rcpt"/>
</dbReference>
<evidence type="ECO:0000256" key="11">
    <source>
        <dbReference type="SAM" id="Phobius"/>
    </source>
</evidence>
<dbReference type="PRINTS" id="PR00237">
    <property type="entry name" value="GPCRRHODOPSN"/>
</dbReference>
<dbReference type="CDD" id="cd14967">
    <property type="entry name" value="7tmA_amine_R-like"/>
    <property type="match status" value="1"/>
</dbReference>
<evidence type="ECO:0000256" key="4">
    <source>
        <dbReference type="ARBA" id="ARBA00022989"/>
    </source>
</evidence>
<evidence type="ECO:0000313" key="13">
    <source>
        <dbReference type="EnsemblMetazoa" id="XP_030848269"/>
    </source>
</evidence>
<evidence type="ECO:0000259" key="12">
    <source>
        <dbReference type="PROSITE" id="PS50262"/>
    </source>
</evidence>
<reference evidence="14" key="1">
    <citation type="submission" date="2015-02" db="EMBL/GenBank/DDBJ databases">
        <title>Genome sequencing for Strongylocentrotus purpuratus.</title>
        <authorList>
            <person name="Murali S."/>
            <person name="Liu Y."/>
            <person name="Vee V."/>
            <person name="English A."/>
            <person name="Wang M."/>
            <person name="Skinner E."/>
            <person name="Han Y."/>
            <person name="Muzny D.M."/>
            <person name="Worley K.C."/>
            <person name="Gibbs R.A."/>
        </authorList>
    </citation>
    <scope>NUCLEOTIDE SEQUENCE</scope>
</reference>
<dbReference type="GO" id="GO:0007268">
    <property type="term" value="P:chemical synaptic transmission"/>
    <property type="evidence" value="ECO:0000318"/>
    <property type="project" value="GO_Central"/>
</dbReference>
<comment type="similarity">
    <text evidence="9">Belongs to the G-protein coupled receptor 1 family.</text>
</comment>
<dbReference type="AlphaFoldDB" id="A0A7M7PAL9"/>
<dbReference type="PRINTS" id="PR00243">
    <property type="entry name" value="MUSCARINICR"/>
</dbReference>
<dbReference type="Proteomes" id="UP000007110">
    <property type="component" value="Unassembled WGS sequence"/>
</dbReference>
<feature type="transmembrane region" description="Helical" evidence="11">
    <location>
        <begin position="147"/>
        <end position="167"/>
    </location>
</feature>
<comment type="subcellular location">
    <subcellularLocation>
        <location evidence="1">Cell membrane</location>
        <topology evidence="1">Multi-pass membrane protein</topology>
    </subcellularLocation>
</comment>
<dbReference type="GO" id="GO:0030425">
    <property type="term" value="C:dendrite"/>
    <property type="evidence" value="ECO:0000318"/>
    <property type="project" value="GO_Central"/>
</dbReference>
<keyword evidence="4 11" id="KW-1133">Transmembrane helix</keyword>
<feature type="transmembrane region" description="Helical" evidence="11">
    <location>
        <begin position="187"/>
        <end position="211"/>
    </location>
</feature>
<dbReference type="PANTHER" id="PTHR24248:SF204">
    <property type="entry name" value="HISTAMINE H1 RECEPTOR"/>
    <property type="match status" value="1"/>
</dbReference>
<dbReference type="PROSITE" id="PS00237">
    <property type="entry name" value="G_PROTEIN_RECEP_F1_1"/>
    <property type="match status" value="1"/>
</dbReference>
<dbReference type="RefSeq" id="XP_030848269.1">
    <property type="nucleotide sequence ID" value="XM_030992409.1"/>
</dbReference>
<feature type="domain" description="G-protein coupled receptors family 1 profile" evidence="12">
    <location>
        <begin position="47"/>
        <end position="405"/>
    </location>
</feature>
<dbReference type="GeneID" id="115926867"/>
<dbReference type="InParanoid" id="A0A7M7PAL9"/>
<evidence type="ECO:0000256" key="8">
    <source>
        <dbReference type="ARBA" id="ARBA00023224"/>
    </source>
</evidence>
<dbReference type="PANTHER" id="PTHR24248">
    <property type="entry name" value="ADRENERGIC RECEPTOR-RELATED G-PROTEIN COUPLED RECEPTOR"/>
    <property type="match status" value="1"/>
</dbReference>
<feature type="compositionally biased region" description="Polar residues" evidence="10">
    <location>
        <begin position="311"/>
        <end position="330"/>
    </location>
</feature>
<organism evidence="13 14">
    <name type="scientific">Strongylocentrotus purpuratus</name>
    <name type="common">Purple sea urchin</name>
    <dbReference type="NCBI Taxonomy" id="7668"/>
    <lineage>
        <taxon>Eukaryota</taxon>
        <taxon>Metazoa</taxon>
        <taxon>Echinodermata</taxon>
        <taxon>Eleutherozoa</taxon>
        <taxon>Echinozoa</taxon>
        <taxon>Echinoidea</taxon>
        <taxon>Euechinoidea</taxon>
        <taxon>Echinacea</taxon>
        <taxon>Camarodonta</taxon>
        <taxon>Echinidea</taxon>
        <taxon>Strongylocentrotidae</taxon>
        <taxon>Strongylocentrotus</taxon>
    </lineage>
</organism>
<dbReference type="GO" id="GO:0005886">
    <property type="term" value="C:plasma membrane"/>
    <property type="evidence" value="ECO:0000318"/>
    <property type="project" value="GO_Central"/>
</dbReference>
<evidence type="ECO:0000256" key="3">
    <source>
        <dbReference type="ARBA" id="ARBA00022692"/>
    </source>
</evidence>
<dbReference type="SUPFAM" id="SSF81321">
    <property type="entry name" value="Family A G protein-coupled receptor-like"/>
    <property type="match status" value="1"/>
</dbReference>
<dbReference type="OMA" id="RYWAITQ"/>
<protein>
    <recommendedName>
        <fullName evidence="12">G-protein coupled receptors family 1 profile domain-containing protein</fullName>
    </recommendedName>
</protein>
<proteinExistence type="inferred from homology"/>
<evidence type="ECO:0000256" key="1">
    <source>
        <dbReference type="ARBA" id="ARBA00004651"/>
    </source>
</evidence>
<evidence type="ECO:0000256" key="5">
    <source>
        <dbReference type="ARBA" id="ARBA00023040"/>
    </source>
</evidence>
<feature type="transmembrane region" description="Helical" evidence="11">
    <location>
        <begin position="105"/>
        <end position="126"/>
    </location>
</feature>
<evidence type="ECO:0000256" key="9">
    <source>
        <dbReference type="RuleBase" id="RU000688"/>
    </source>
</evidence>
<feature type="transmembrane region" description="Helical" evidence="11">
    <location>
        <begin position="32"/>
        <end position="55"/>
    </location>
</feature>
<dbReference type="PROSITE" id="PS50262">
    <property type="entry name" value="G_PROTEIN_RECEP_F1_2"/>
    <property type="match status" value="1"/>
</dbReference>
<dbReference type="InterPro" id="IPR000276">
    <property type="entry name" value="GPCR_Rhodpsn"/>
</dbReference>
<keyword evidence="6 11" id="KW-0472">Membrane</keyword>
<keyword evidence="7 9" id="KW-0675">Receptor</keyword>
<dbReference type="OrthoDB" id="5951059at2759"/>
<dbReference type="KEGG" id="spu:115926867"/>
<dbReference type="InterPro" id="IPR017452">
    <property type="entry name" value="GPCR_Rhodpsn_7TM"/>
</dbReference>
<dbReference type="EnsemblMetazoa" id="XM_030992409">
    <property type="protein sequence ID" value="XP_030848269"/>
    <property type="gene ID" value="LOC115926867"/>
</dbReference>
<keyword evidence="5 9" id="KW-0297">G-protein coupled receptor</keyword>
<accession>A0A7M7PAL9</accession>
<keyword evidence="2" id="KW-1003">Cell membrane</keyword>
<evidence type="ECO:0000313" key="14">
    <source>
        <dbReference type="Proteomes" id="UP000007110"/>
    </source>
</evidence>
<keyword evidence="3 9" id="KW-0812">Transmembrane</keyword>
<dbReference type="GO" id="GO:0007187">
    <property type="term" value="P:G protein-coupled receptor signaling pathway, coupled to cyclic nucleotide second messenger"/>
    <property type="evidence" value="ECO:0000318"/>
    <property type="project" value="GO_Central"/>
</dbReference>
<sequence length="423" mass="48144">MSSSGNERMDSPWNSPMSNTSFLFQFTWENCLFISLASLMSLTTVLGNVILIFLVCVDVKLRRNSNYYIISLACADFLVGIFVIPMFSVYTILGRWPLGPFVCELWIIVDFTCVSASVFSICMISLNRYWAITQPVKYLQRQRKQRALLFVGAIWVLALLCWIPAVLAHRFILGSSAIDSACLYLPGFIYVLLSNTIIYSIPMGFMVYLYVKMLHALKQNLLNLQRSQATEMEPSHPNPTRKSFGCFRKTTLSKSTLAEKPHLTISTISFKVNSTSTLDITKMADHHGTGDEKKGHQVTITNAHGSLSSHRFQETNLTDSNSKSITNSSEGPRATRVDLRNLEKVRLHQRRARTLGIIVASFIGCWILFVILFPLNSYCNCIPLRLYDMSYWLAYLNSTLNPFLYGFNKDFRKAFRRLLCSSR</sequence>
<dbReference type="GO" id="GO:0045202">
    <property type="term" value="C:synapse"/>
    <property type="evidence" value="ECO:0007669"/>
    <property type="project" value="GOC"/>
</dbReference>
<feature type="region of interest" description="Disordered" evidence="10">
    <location>
        <begin position="311"/>
        <end position="333"/>
    </location>
</feature>
<keyword evidence="14" id="KW-1185">Reference proteome</keyword>
<feature type="transmembrane region" description="Helical" evidence="11">
    <location>
        <begin position="389"/>
        <end position="407"/>
    </location>
</feature>
<evidence type="ECO:0000256" key="10">
    <source>
        <dbReference type="SAM" id="MobiDB-lite"/>
    </source>
</evidence>
<dbReference type="FunFam" id="1.20.1070.10:FF:000763">
    <property type="entry name" value="Uncharacterized protein"/>
    <property type="match status" value="1"/>
</dbReference>